<evidence type="ECO:0000259" key="11">
    <source>
        <dbReference type="Pfam" id="PF00593"/>
    </source>
</evidence>
<feature type="domain" description="TonB-dependent receptor-like beta-barrel" evidence="11">
    <location>
        <begin position="377"/>
        <end position="768"/>
    </location>
</feature>
<evidence type="ECO:0000256" key="1">
    <source>
        <dbReference type="ARBA" id="ARBA00004571"/>
    </source>
</evidence>
<sequence length="1023" mass="113506">MKEKLIWTVSFFFLALQIALAQEKTITGVVKDVSGVPLPSITVTVKGTTRGVATDFDGKYSIKAKAGDVLHFLGIGLRTVDKKVSASTTKIDVVMEEEVEELEGVVIVGYGSVSKKDLTSAVSIVDAGTLVEKPVTSVAQALQGKTAGVQVVSTGGRAGDNTQISIRGNGSLTASNNVLYIIDGVPQETMVNVAAEDIKSMQVLKDAASAAIYGSRASNGVVIIETKTGKNNSKPSVTFTSSVGIQEIIKYPKLLKAQQYKQVLDASRINYQNDIATGILNAPKNPNELTPLQLGNYETDWMSLVLQKGLIRNNQISVSGGGESTSLYFSASNIKQEGIIKQDQYQMSRFRLNAEQKVGKKFSFGVQSYFTMSESSPIADDNNTYQPWSKALNARPDLSPYTEDGKLNRNLGVNNPLHAFERYVISEWQRVGGTFYMNYDILEGLRWRSAYTGNLNVNRYNRYDAPNTKRGENGDGVPTGYGYYSTQNNRDFQSENTLTYDKSFFDKKLKLNFLAGHSFQKWIYEDSYVEGEKFASSDLRWLVSAAEINKGRSYYIAMGLESYFSRLQLNWRNKYHLMVSARYDGSSKFLPENRWGAFPAASLGWTVSEEEFFKVSFINDLKLRASIGYTGNQTGISYASGQDLIGSGYNYDQNPGLASAELFNPALKWETGQTINLGLDLGLFKNRITLSADVYDKKTKDLLTRVAVPHESGFSTQLRNIGSIRNKGFEVTLNAQIIKSEDFTWDFNSNFSYNKNTVEKIGNEKGYYTTGFVSVVKEGAPLGSFYLPEAIGIAQEKYEYKNQKGEVTKVVYPGDMLYKDINGDGKIDAEDNVLFEGGIAPIYGGLGTKFAYKMFDLSVTAQYSIGKRIYAMYKENALAGGDVGYPAYSENMILDQMDYWTPQNTNAVNPRPHMAASVASWNNLRSSRFLENADYLRISDITLGFNVKGEDIKNIVKSLRIYAQVRNPFTFTKYSGVDPETHYVDQSQYSSQNRSDTSKISAGVDYNGIPNVKVYSLGLNINF</sequence>
<keyword evidence="7 8" id="KW-0998">Cell outer membrane</keyword>
<keyword evidence="3 8" id="KW-1134">Transmembrane beta strand</keyword>
<evidence type="ECO:0000256" key="10">
    <source>
        <dbReference type="SAM" id="SignalP"/>
    </source>
</evidence>
<dbReference type="NCBIfam" id="TIGR04057">
    <property type="entry name" value="SusC_RagA_signa"/>
    <property type="match status" value="1"/>
</dbReference>
<dbReference type="Gene3D" id="2.40.170.20">
    <property type="entry name" value="TonB-dependent receptor, beta-barrel domain"/>
    <property type="match status" value="1"/>
</dbReference>
<protein>
    <recommendedName>
        <fullName evidence="15">SusC/RagA family TonB-linked outer membrane protein</fullName>
    </recommendedName>
</protein>
<dbReference type="Proteomes" id="UP000217348">
    <property type="component" value="Chromosome"/>
</dbReference>
<evidence type="ECO:0000256" key="5">
    <source>
        <dbReference type="ARBA" id="ARBA00023077"/>
    </source>
</evidence>
<evidence type="ECO:0008006" key="15">
    <source>
        <dbReference type="Google" id="ProtNLM"/>
    </source>
</evidence>
<evidence type="ECO:0000256" key="9">
    <source>
        <dbReference type="RuleBase" id="RU003357"/>
    </source>
</evidence>
<dbReference type="NCBIfam" id="TIGR04056">
    <property type="entry name" value="OMP_RagA_SusC"/>
    <property type="match status" value="1"/>
</dbReference>
<dbReference type="EMBL" id="CP022387">
    <property type="protein sequence ID" value="ATA89558.1"/>
    <property type="molecule type" value="Genomic_DNA"/>
</dbReference>
<comment type="subcellular location">
    <subcellularLocation>
        <location evidence="1 8">Cell outer membrane</location>
        <topology evidence="1 8">Multi-pass membrane protein</topology>
    </subcellularLocation>
</comment>
<evidence type="ECO:0000256" key="8">
    <source>
        <dbReference type="PROSITE-ProRule" id="PRU01360"/>
    </source>
</evidence>
<dbReference type="PROSITE" id="PS52016">
    <property type="entry name" value="TONB_DEPENDENT_REC_3"/>
    <property type="match status" value="1"/>
</dbReference>
<dbReference type="SUPFAM" id="SSF56935">
    <property type="entry name" value="Porins"/>
    <property type="match status" value="1"/>
</dbReference>
<evidence type="ECO:0000256" key="4">
    <source>
        <dbReference type="ARBA" id="ARBA00022692"/>
    </source>
</evidence>
<dbReference type="InterPro" id="IPR000531">
    <property type="entry name" value="Beta-barrel_TonB"/>
</dbReference>
<dbReference type="InterPro" id="IPR023996">
    <property type="entry name" value="TonB-dep_OMP_SusC/RagA"/>
</dbReference>
<evidence type="ECO:0000256" key="2">
    <source>
        <dbReference type="ARBA" id="ARBA00022448"/>
    </source>
</evidence>
<dbReference type="Gene3D" id="2.60.40.1120">
    <property type="entry name" value="Carboxypeptidase-like, regulatory domain"/>
    <property type="match status" value="1"/>
</dbReference>
<dbReference type="Gene3D" id="2.170.130.10">
    <property type="entry name" value="TonB-dependent receptor, plug domain"/>
    <property type="match status" value="1"/>
</dbReference>
<keyword evidence="4 8" id="KW-0812">Transmembrane</keyword>
<evidence type="ECO:0000313" key="14">
    <source>
        <dbReference type="Proteomes" id="UP000217348"/>
    </source>
</evidence>
<reference evidence="14" key="1">
    <citation type="submission" date="2017-06" db="EMBL/GenBank/DDBJ databases">
        <title>Capnocytophaga spp. assemblies.</title>
        <authorList>
            <person name="Gulvik C.A."/>
        </authorList>
    </citation>
    <scope>NUCLEOTIDE SEQUENCE [LARGE SCALE GENOMIC DNA]</scope>
    <source>
        <strain evidence="14">H2177</strain>
    </source>
</reference>
<name>A0A250FZP6_9FLAO</name>
<gene>
    <name evidence="13" type="ORF">CGC58_07345</name>
</gene>
<dbReference type="AlphaFoldDB" id="A0A250FZP6"/>
<dbReference type="InterPro" id="IPR008969">
    <property type="entry name" value="CarboxyPept-like_regulatory"/>
</dbReference>
<feature type="domain" description="TonB-dependent receptor plug" evidence="12">
    <location>
        <begin position="115"/>
        <end position="221"/>
    </location>
</feature>
<dbReference type="Pfam" id="PF07715">
    <property type="entry name" value="Plug"/>
    <property type="match status" value="1"/>
</dbReference>
<dbReference type="KEGG" id="csto:CGC58_07345"/>
<keyword evidence="5 9" id="KW-0798">TonB box</keyword>
<evidence type="ECO:0000313" key="13">
    <source>
        <dbReference type="EMBL" id="ATA89558.1"/>
    </source>
</evidence>
<dbReference type="InterPro" id="IPR023997">
    <property type="entry name" value="TonB-dep_OMP_SusC/RagA_CS"/>
</dbReference>
<dbReference type="Pfam" id="PF13715">
    <property type="entry name" value="CarbopepD_reg_2"/>
    <property type="match status" value="1"/>
</dbReference>
<dbReference type="InterPro" id="IPR037066">
    <property type="entry name" value="Plug_dom_sf"/>
</dbReference>
<dbReference type="InterPro" id="IPR039426">
    <property type="entry name" value="TonB-dep_rcpt-like"/>
</dbReference>
<dbReference type="InterPro" id="IPR036942">
    <property type="entry name" value="Beta-barrel_TonB_sf"/>
</dbReference>
<feature type="signal peptide" evidence="10">
    <location>
        <begin position="1"/>
        <end position="21"/>
    </location>
</feature>
<dbReference type="Pfam" id="PF00593">
    <property type="entry name" value="TonB_dep_Rec_b-barrel"/>
    <property type="match status" value="1"/>
</dbReference>
<dbReference type="SUPFAM" id="SSF49464">
    <property type="entry name" value="Carboxypeptidase regulatory domain-like"/>
    <property type="match status" value="1"/>
</dbReference>
<dbReference type="GO" id="GO:0009279">
    <property type="term" value="C:cell outer membrane"/>
    <property type="evidence" value="ECO:0007669"/>
    <property type="project" value="UniProtKB-SubCell"/>
</dbReference>
<feature type="chain" id="PRO_5013146043" description="SusC/RagA family TonB-linked outer membrane protein" evidence="10">
    <location>
        <begin position="22"/>
        <end position="1023"/>
    </location>
</feature>
<evidence type="ECO:0000259" key="12">
    <source>
        <dbReference type="Pfam" id="PF07715"/>
    </source>
</evidence>
<organism evidence="13 14">
    <name type="scientific">Capnocytophaga stomatis</name>
    <dbReference type="NCBI Taxonomy" id="1848904"/>
    <lineage>
        <taxon>Bacteria</taxon>
        <taxon>Pseudomonadati</taxon>
        <taxon>Bacteroidota</taxon>
        <taxon>Flavobacteriia</taxon>
        <taxon>Flavobacteriales</taxon>
        <taxon>Flavobacteriaceae</taxon>
        <taxon>Capnocytophaga</taxon>
    </lineage>
</organism>
<dbReference type="OrthoDB" id="9768177at2"/>
<accession>A0A250FZP6</accession>
<evidence type="ECO:0000256" key="6">
    <source>
        <dbReference type="ARBA" id="ARBA00023136"/>
    </source>
</evidence>
<comment type="similarity">
    <text evidence="8 9">Belongs to the TonB-dependent receptor family.</text>
</comment>
<keyword evidence="6 8" id="KW-0472">Membrane</keyword>
<keyword evidence="10" id="KW-0732">Signal</keyword>
<evidence type="ECO:0000256" key="7">
    <source>
        <dbReference type="ARBA" id="ARBA00023237"/>
    </source>
</evidence>
<proteinExistence type="inferred from homology"/>
<evidence type="ECO:0000256" key="3">
    <source>
        <dbReference type="ARBA" id="ARBA00022452"/>
    </source>
</evidence>
<dbReference type="InterPro" id="IPR012910">
    <property type="entry name" value="Plug_dom"/>
</dbReference>
<dbReference type="RefSeq" id="WP_095896135.1">
    <property type="nucleotide sequence ID" value="NZ_CP022387.1"/>
</dbReference>
<keyword evidence="2 8" id="KW-0813">Transport</keyword>